<evidence type="ECO:0000313" key="1">
    <source>
        <dbReference type="EMBL" id="CDS17731.1"/>
    </source>
</evidence>
<dbReference type="AlphaFoldDB" id="A0A068WH22"/>
<name>A0A068WH22_ECHGR</name>
<dbReference type="EMBL" id="LK028577">
    <property type="protein sequence ID" value="CDS17731.1"/>
    <property type="molecule type" value="Genomic_DNA"/>
</dbReference>
<reference evidence="1" key="2">
    <citation type="submission" date="2014-06" db="EMBL/GenBank/DDBJ databases">
        <authorList>
            <person name="Aslett M."/>
        </authorList>
    </citation>
    <scope>NUCLEOTIDE SEQUENCE</scope>
</reference>
<sequence length="158" mass="17521">MHLDRPCSSAHCVIPSLSCFFPSICVPPPVLLATAHAHTCTYTHSGRRETTNDFGFFNAPSTFCLLPDLPTSTLPERSYRKSTTYFYLQFCNEKFAAIVAANSLRGLYQIVLCALFRKERKCSYSGVSDVFGLGDHAMITISTQKLHSPWDSCGIADI</sequence>
<dbReference type="WBParaSite" id="EgrG_001049600">
    <property type="protein sequence ID" value="EgrG_001049600"/>
    <property type="gene ID" value="EgrG_001049600"/>
</dbReference>
<accession>A0A068WH22</accession>
<gene>
    <name evidence="1" type="ORF">EgrG_001049600</name>
</gene>
<dbReference type="Proteomes" id="UP000492820">
    <property type="component" value="Unassembled WGS sequence"/>
</dbReference>
<evidence type="ECO:0000313" key="2">
    <source>
        <dbReference type="Proteomes" id="UP000492820"/>
    </source>
</evidence>
<reference evidence="1 2" key="1">
    <citation type="journal article" date="2013" name="Nature">
        <title>The genomes of four tapeworm species reveal adaptations to parasitism.</title>
        <authorList>
            <person name="Tsai I.J."/>
            <person name="Zarowiecki M."/>
            <person name="Holroyd N."/>
            <person name="Garciarrubio A."/>
            <person name="Sanchez-Flores A."/>
            <person name="Brooks K.L."/>
            <person name="Tracey A."/>
            <person name="Bobes R.J."/>
            <person name="Fragoso G."/>
            <person name="Sciutto E."/>
            <person name="Aslett M."/>
            <person name="Beasley H."/>
            <person name="Bennett H.M."/>
            <person name="Cai J."/>
            <person name="Camicia F."/>
            <person name="Clark R."/>
            <person name="Cucher M."/>
            <person name="De Silva N."/>
            <person name="Day T.A."/>
            <person name="Deplazes P."/>
            <person name="Estrada K."/>
            <person name="Fernandez C."/>
            <person name="Holland P.W."/>
            <person name="Hou J."/>
            <person name="Hu S."/>
            <person name="Huckvale T."/>
            <person name="Hung S.S."/>
            <person name="Kamenetzky L."/>
            <person name="Keane J.A."/>
            <person name="Kiss F."/>
            <person name="Koziol U."/>
            <person name="Lambert O."/>
            <person name="Liu K."/>
            <person name="Luo X."/>
            <person name="Luo Y."/>
            <person name="Macchiaroli N."/>
            <person name="Nichol S."/>
            <person name="Paps J."/>
            <person name="Parkinson J."/>
            <person name="Pouchkina-Stantcheva N."/>
            <person name="Riddiford N."/>
            <person name="Rosenzvit M."/>
            <person name="Salinas G."/>
            <person name="Wasmuth J.D."/>
            <person name="Zamanian M."/>
            <person name="Zheng Y."/>
            <person name="Cai X."/>
            <person name="Soberon X."/>
            <person name="Olson P.D."/>
            <person name="Laclette J.P."/>
            <person name="Brehm K."/>
            <person name="Berriman M."/>
            <person name="Garciarrubio A."/>
            <person name="Bobes R.J."/>
            <person name="Fragoso G."/>
            <person name="Sanchez-Flores A."/>
            <person name="Estrada K."/>
            <person name="Cevallos M.A."/>
            <person name="Morett E."/>
            <person name="Gonzalez V."/>
            <person name="Portillo T."/>
            <person name="Ochoa-Leyva A."/>
            <person name="Jose M.V."/>
            <person name="Sciutto E."/>
            <person name="Landa A."/>
            <person name="Jimenez L."/>
            <person name="Valdes V."/>
            <person name="Carrero J.C."/>
            <person name="Larralde C."/>
            <person name="Morales-Montor J."/>
            <person name="Limon-Lason J."/>
            <person name="Soberon X."/>
            <person name="Laclette J.P."/>
        </authorList>
    </citation>
    <scope>NUCLEOTIDE SEQUENCE [LARGE SCALE GENOMIC DNA]</scope>
</reference>
<proteinExistence type="predicted"/>
<reference evidence="3" key="3">
    <citation type="submission" date="2020-10" db="UniProtKB">
        <authorList>
            <consortium name="WormBaseParasite"/>
        </authorList>
    </citation>
    <scope>IDENTIFICATION</scope>
</reference>
<protein>
    <submittedName>
        <fullName evidence="3">Secreted protein</fullName>
    </submittedName>
</protein>
<evidence type="ECO:0000313" key="3">
    <source>
        <dbReference type="WBParaSite" id="EgrG_001049600"/>
    </source>
</evidence>
<organism evidence="1">
    <name type="scientific">Echinococcus granulosus</name>
    <name type="common">Hydatid tapeworm</name>
    <dbReference type="NCBI Taxonomy" id="6210"/>
    <lineage>
        <taxon>Eukaryota</taxon>
        <taxon>Metazoa</taxon>
        <taxon>Spiralia</taxon>
        <taxon>Lophotrochozoa</taxon>
        <taxon>Platyhelminthes</taxon>
        <taxon>Cestoda</taxon>
        <taxon>Eucestoda</taxon>
        <taxon>Cyclophyllidea</taxon>
        <taxon>Taeniidae</taxon>
        <taxon>Echinococcus</taxon>
        <taxon>Echinococcus granulosus group</taxon>
    </lineage>
</organism>